<evidence type="ECO:0000256" key="9">
    <source>
        <dbReference type="SAM" id="MobiDB-lite"/>
    </source>
</evidence>
<dbReference type="InterPro" id="IPR017907">
    <property type="entry name" value="Znf_RING_CS"/>
</dbReference>
<dbReference type="InterPro" id="IPR024162">
    <property type="entry name" value="Adaptor_Cbl"/>
</dbReference>
<dbReference type="SUPFAM" id="SSF47668">
    <property type="entry name" value="N-terminal domain of cbl (N-cbl)"/>
    <property type="match status" value="1"/>
</dbReference>
<dbReference type="CDD" id="cd16708">
    <property type="entry name" value="RING-HC_Cbl"/>
    <property type="match status" value="1"/>
</dbReference>
<accession>A0ABQ9DFE2</accession>
<evidence type="ECO:0000259" key="10">
    <source>
        <dbReference type="PROSITE" id="PS50030"/>
    </source>
</evidence>
<gene>
    <name evidence="14" type="primary">Cbl</name>
    <name evidence="14" type="ORF">WISP_46098</name>
</gene>
<dbReference type="InterPro" id="IPR003153">
    <property type="entry name" value="Adaptor_Cbl_N_hlx"/>
</dbReference>
<dbReference type="Pfam" id="PF02762">
    <property type="entry name" value="Cbl_N3"/>
    <property type="match status" value="1"/>
</dbReference>
<dbReference type="EC" id="2.3.2.27" evidence="8"/>
<evidence type="ECO:0000256" key="3">
    <source>
        <dbReference type="ARBA" id="ARBA00022723"/>
    </source>
</evidence>
<feature type="region of interest" description="Disordered" evidence="9">
    <location>
        <begin position="809"/>
        <end position="1046"/>
    </location>
</feature>
<dbReference type="InterPro" id="IPR014742">
    <property type="entry name" value="Adaptor_Cbl_SH2-like"/>
</dbReference>
<dbReference type="Gene3D" id="3.30.505.10">
    <property type="entry name" value="SH2 domain"/>
    <property type="match status" value="1"/>
</dbReference>
<dbReference type="SUPFAM" id="SSF57850">
    <property type="entry name" value="RING/U-box"/>
    <property type="match status" value="1"/>
</dbReference>
<proteinExistence type="predicted"/>
<dbReference type="InterPro" id="IPR036034">
    <property type="entry name" value="PDZ_sf"/>
</dbReference>
<keyword evidence="3 8" id="KW-0479">Metal-binding</keyword>
<feature type="compositionally biased region" description="Acidic residues" evidence="9">
    <location>
        <begin position="1109"/>
        <end position="1118"/>
    </location>
</feature>
<dbReference type="Pfam" id="PF02262">
    <property type="entry name" value="Cbl_N"/>
    <property type="match status" value="1"/>
</dbReference>
<dbReference type="InterPro" id="IPR036860">
    <property type="entry name" value="SH2_dom_sf"/>
</dbReference>
<dbReference type="PROSITE" id="PS50089">
    <property type="entry name" value="ZF_RING_2"/>
    <property type="match status" value="1"/>
</dbReference>
<feature type="domain" description="PDZ" evidence="12">
    <location>
        <begin position="164"/>
        <end position="244"/>
    </location>
</feature>
<name>A0ABQ9DFE2_9PASS</name>
<dbReference type="Gene3D" id="1.20.930.20">
    <property type="entry name" value="Adaptor protein Cbl, N-terminal domain"/>
    <property type="match status" value="1"/>
</dbReference>
<dbReference type="Gene3D" id="1.10.8.10">
    <property type="entry name" value="DNA helicase RuvA subunit, C-terminal domain"/>
    <property type="match status" value="1"/>
</dbReference>
<dbReference type="InterPro" id="IPR011992">
    <property type="entry name" value="EF-hand-dom_pair"/>
</dbReference>
<organism evidence="14 15">
    <name type="scientific">Willisornis vidua</name>
    <name type="common">Xingu scale-backed antbird</name>
    <dbReference type="NCBI Taxonomy" id="1566151"/>
    <lineage>
        <taxon>Eukaryota</taxon>
        <taxon>Metazoa</taxon>
        <taxon>Chordata</taxon>
        <taxon>Craniata</taxon>
        <taxon>Vertebrata</taxon>
        <taxon>Euteleostomi</taxon>
        <taxon>Archelosauria</taxon>
        <taxon>Archosauria</taxon>
        <taxon>Dinosauria</taxon>
        <taxon>Saurischia</taxon>
        <taxon>Theropoda</taxon>
        <taxon>Coelurosauria</taxon>
        <taxon>Aves</taxon>
        <taxon>Neognathae</taxon>
        <taxon>Neoaves</taxon>
        <taxon>Telluraves</taxon>
        <taxon>Australaves</taxon>
        <taxon>Passeriformes</taxon>
        <taxon>Thamnophilidae</taxon>
        <taxon>Willisornis</taxon>
    </lineage>
</organism>
<dbReference type="EMBL" id="WHWB01033270">
    <property type="protein sequence ID" value="KAJ7420869.1"/>
    <property type="molecule type" value="Genomic_DNA"/>
</dbReference>
<keyword evidence="4 7" id="KW-0863">Zinc-finger</keyword>
<dbReference type="CDD" id="cd09920">
    <property type="entry name" value="SH2_Cbl-b_TKB"/>
    <property type="match status" value="1"/>
</dbReference>
<evidence type="ECO:0000313" key="14">
    <source>
        <dbReference type="EMBL" id="KAJ7420869.1"/>
    </source>
</evidence>
<dbReference type="CDD" id="cd14393">
    <property type="entry name" value="UBA_c-Cbl"/>
    <property type="match status" value="1"/>
</dbReference>
<evidence type="ECO:0000256" key="5">
    <source>
        <dbReference type="ARBA" id="ARBA00022833"/>
    </source>
</evidence>
<dbReference type="PANTHER" id="PTHR23007">
    <property type="entry name" value="CBL"/>
    <property type="match status" value="1"/>
</dbReference>
<evidence type="ECO:0000256" key="7">
    <source>
        <dbReference type="PROSITE-ProRule" id="PRU00175"/>
    </source>
</evidence>
<evidence type="ECO:0000256" key="1">
    <source>
        <dbReference type="ARBA" id="ARBA00000900"/>
    </source>
</evidence>
<dbReference type="SMART" id="SM00184">
    <property type="entry name" value="RING"/>
    <property type="match status" value="1"/>
</dbReference>
<evidence type="ECO:0000256" key="4">
    <source>
        <dbReference type="ARBA" id="ARBA00022771"/>
    </source>
</evidence>
<dbReference type="InterPro" id="IPR013083">
    <property type="entry name" value="Znf_RING/FYVE/PHD"/>
</dbReference>
<dbReference type="Pfam" id="PF02761">
    <property type="entry name" value="Cbl_N2"/>
    <property type="match status" value="1"/>
</dbReference>
<dbReference type="InterPro" id="IPR014741">
    <property type="entry name" value="Adaptor_Cbl_EF_hand-like"/>
</dbReference>
<feature type="compositionally biased region" description="Pro residues" evidence="9">
    <location>
        <begin position="1010"/>
        <end position="1019"/>
    </location>
</feature>
<dbReference type="InterPro" id="IPR009060">
    <property type="entry name" value="UBA-like_sf"/>
</dbReference>
<dbReference type="InterPro" id="IPR036537">
    <property type="entry name" value="Adaptor_Cbl_N_dom_sf"/>
</dbReference>
<keyword evidence="15" id="KW-1185">Reference proteome</keyword>
<keyword evidence="8" id="KW-0808">Transferase</keyword>
<comment type="function">
    <text evidence="8">E3 ubiquitin-protein ligase which accepts ubiquitin from specific E2 ubiquitin-conjugating enzymes, and transfers it to substrates, generally promoting their degradation by the proteasome.</text>
</comment>
<dbReference type="SMART" id="SM00165">
    <property type="entry name" value="UBA"/>
    <property type="match status" value="1"/>
</dbReference>
<feature type="domain" description="PDZ" evidence="12">
    <location>
        <begin position="54"/>
        <end position="140"/>
    </location>
</feature>
<reference evidence="14" key="1">
    <citation type="submission" date="2019-10" db="EMBL/GenBank/DDBJ databases">
        <authorList>
            <person name="Soares A.E.R."/>
            <person name="Aleixo A."/>
            <person name="Schneider P."/>
            <person name="Miyaki C.Y."/>
            <person name="Schneider M.P."/>
            <person name="Mello C."/>
            <person name="Vasconcelos A.T.R."/>
        </authorList>
    </citation>
    <scope>NUCLEOTIDE SEQUENCE</scope>
    <source>
        <tissue evidence="14">Muscle</tissue>
    </source>
</reference>
<dbReference type="SMART" id="SM00228">
    <property type="entry name" value="PDZ"/>
    <property type="match status" value="3"/>
</dbReference>
<feature type="domain" description="PDZ" evidence="12">
    <location>
        <begin position="272"/>
        <end position="355"/>
    </location>
</feature>
<dbReference type="SUPFAM" id="SSF50156">
    <property type="entry name" value="PDZ domain-like"/>
    <property type="match status" value="3"/>
</dbReference>
<dbReference type="PANTHER" id="PTHR23007:SF5">
    <property type="entry name" value="E3 UBIQUITIN-PROTEIN LIGASE CBL"/>
    <property type="match status" value="1"/>
</dbReference>
<dbReference type="Proteomes" id="UP001145742">
    <property type="component" value="Unassembled WGS sequence"/>
</dbReference>
<feature type="compositionally biased region" description="Pro residues" evidence="9">
    <location>
        <begin position="865"/>
        <end position="880"/>
    </location>
</feature>
<evidence type="ECO:0000256" key="8">
    <source>
        <dbReference type="RuleBase" id="RU367001"/>
    </source>
</evidence>
<evidence type="ECO:0000256" key="2">
    <source>
        <dbReference type="ARBA" id="ARBA00004906"/>
    </source>
</evidence>
<evidence type="ECO:0000259" key="12">
    <source>
        <dbReference type="PROSITE" id="PS50106"/>
    </source>
</evidence>
<dbReference type="SUPFAM" id="SSF47473">
    <property type="entry name" value="EF-hand"/>
    <property type="match status" value="1"/>
</dbReference>
<dbReference type="InterPro" id="IPR001478">
    <property type="entry name" value="PDZ"/>
</dbReference>
<dbReference type="Gene3D" id="2.30.42.10">
    <property type="match status" value="3"/>
</dbReference>
<dbReference type="Pfam" id="PF00595">
    <property type="entry name" value="PDZ"/>
    <property type="match status" value="3"/>
</dbReference>
<keyword evidence="5 8" id="KW-0862">Zinc</keyword>
<comment type="domain">
    <text evidence="8">The N-terminus is composed of the phosphotyrosine binding (PTB) domain, a short linker region and the RING-type zinc finger. The PTB domain, which is also called TKB (tyrosine kinase binding) domain, is composed of three different subdomains: a four-helix bundle (4H), a calcium-binding EF hand and a divergent SH2 domain.</text>
</comment>
<sequence>MEILSGWVLSKMLGLKGDKTSIIKFEFNPKDGIDNPALTLTEDTDAEGMGEPRFYLLSKSSTESFGFCLHEELCCQGHVVRQLELGGVAQRRGLQDGDRLLQVNGHFVDHMDHQRAGSCQVVQRIKASGNQVLLAVLDGDSYEAAKSLGRDLSQMLPGDIRPRLCHVTRDKSGFGFSVSGPEGTRGTFQLSVRQDGPADRAGVPAGSWLLELNGDSVRSYSHTQLTKKLKQSGNKVTLLVASSAVEEFYRLRGLQVTAALADPSWLPFKARELHIVKGPAGYGFLLKEGDCSSGGIGQFLWEVDVGLPAEQAGMKEGDRVLAVNGESIEGLDHEQTVQRIRAHEDRVTLVVIDPAGDEFYHSIGLSPLQFLEDSDPASGSCTPSLSGSPALSHVEVGPKGPVSWLVAAANSIELVQGQELDLVLLGGLFHLRIFHGNLVGAGWALVVLGMGRELQVEAAAGPACVEKSGILGALACARAWRNLTKLSLIFSHMLAELKGIFPSGLFQGDTFRITKADAAEFWRKAFGEKTIVPWKSFRQALHEVHPISSGLEAMALKSTIDLTCNDYISVFEFDIFTRLFQPWSSLLRNWNSLAVTHPGYMAFLTYDEVKARLQKFIHKPGSYIFRLSCTRLGQWAIGYVTADGNILQTIPHNKPLFQALIDGFREGFYLFPDGRNQNPDLTGLCEPTPQDHIKVTQEQYELYCEMGSTFQLCKICAENDKDVKIEPCGHLMCTSCLTAWQESEGQGCPFCRCEIKGTEPIVVDPFDPRGGGGLSRQGAEGTPSPSYDDDEDDKADDSLFMMKELAGTKVERPPSPFSVAPQAALPPVPPRLDLLQQRVANPPGASSPGTTSKAAPGALHKDKPLPIPPTLRDLPPPPPPDRPHPHALGAEGRPQRRPLPCTPGDKPPPVPSGRQGDLWPSRPMPKAPAVAVSPGDPWAGRELSNRHSLPFSLPSQMDSRADSHRLGSTLSLDNPGSSNSGPAATSECEHPKIKPSSSANAIYSLAARPLPVPKLPPGEQPEGDEDTEYMSPSSLPVVPPGPAVHKPEIKMPLEMAQSLRVLDCDQQTEGSMYEAMYNIHSQAASSAFEPVNTSDEGDVAAATASNGPEESENEEDGYDVPKPPLPVATARRTLSDISNATPAFGRMSLESDPGTGFSDGSQVPERPPKPLPRRINSERKAGSCQGGGASSGASSSLQLSSEIENLMSQGYSYQDIQKALVIAHNNIEMAKNILREFVSISSPAHVAT</sequence>
<dbReference type="PROSITE" id="PS50106">
    <property type="entry name" value="PDZ"/>
    <property type="match status" value="3"/>
</dbReference>
<comment type="catalytic activity">
    <reaction evidence="1 8">
        <text>S-ubiquitinyl-[E2 ubiquitin-conjugating enzyme]-L-cysteine + [acceptor protein]-L-lysine = [E2 ubiquitin-conjugating enzyme]-L-cysteine + N(6)-ubiquitinyl-[acceptor protein]-L-lysine.</text>
        <dbReference type="EC" id="2.3.2.27"/>
    </reaction>
</comment>
<dbReference type="PROSITE" id="PS50030">
    <property type="entry name" value="UBA"/>
    <property type="match status" value="1"/>
</dbReference>
<feature type="region of interest" description="Disordered" evidence="9">
    <location>
        <begin position="1085"/>
        <end position="1126"/>
    </location>
</feature>
<evidence type="ECO:0000256" key="6">
    <source>
        <dbReference type="ARBA" id="ARBA00022837"/>
    </source>
</evidence>
<dbReference type="PROSITE" id="PS00518">
    <property type="entry name" value="ZF_RING_1"/>
    <property type="match status" value="1"/>
</dbReference>
<keyword evidence="8" id="KW-0833">Ubl conjugation pathway</keyword>
<comment type="pathway">
    <text evidence="2 8">Protein modification; protein ubiquitination.</text>
</comment>
<feature type="region of interest" description="Disordered" evidence="9">
    <location>
        <begin position="1143"/>
        <end position="1196"/>
    </location>
</feature>
<evidence type="ECO:0000259" key="11">
    <source>
        <dbReference type="PROSITE" id="PS50089"/>
    </source>
</evidence>
<feature type="domain" description="RING-type" evidence="11">
    <location>
        <begin position="713"/>
        <end position="752"/>
    </location>
</feature>
<evidence type="ECO:0000313" key="15">
    <source>
        <dbReference type="Proteomes" id="UP001145742"/>
    </source>
</evidence>
<dbReference type="Pfam" id="PF00627">
    <property type="entry name" value="UBA"/>
    <property type="match status" value="1"/>
</dbReference>
<feature type="domain" description="Cbl-PTB" evidence="13">
    <location>
        <begin position="326"/>
        <end position="683"/>
    </location>
</feature>
<dbReference type="SUPFAM" id="SSF55550">
    <property type="entry name" value="SH2 domain"/>
    <property type="match status" value="1"/>
</dbReference>
<dbReference type="Gene3D" id="3.30.40.10">
    <property type="entry name" value="Zinc/RING finger domain, C3HC4 (zinc finger)"/>
    <property type="match status" value="1"/>
</dbReference>
<dbReference type="Gene3D" id="1.10.238.10">
    <property type="entry name" value="EF-hand"/>
    <property type="match status" value="1"/>
</dbReference>
<feature type="compositionally biased region" description="Polar residues" evidence="9">
    <location>
        <begin position="966"/>
        <end position="983"/>
    </location>
</feature>
<dbReference type="PROSITE" id="PS51506">
    <property type="entry name" value="CBL_PTB"/>
    <property type="match status" value="1"/>
</dbReference>
<dbReference type="InterPro" id="IPR001841">
    <property type="entry name" value="Znf_RING"/>
</dbReference>
<comment type="caution">
    <text evidence="14">The sequence shown here is derived from an EMBL/GenBank/DDBJ whole genome shotgun (WGS) entry which is preliminary data.</text>
</comment>
<dbReference type="CDD" id="cd06768">
    <property type="entry name" value="PDZ_NHERF-like"/>
    <property type="match status" value="3"/>
</dbReference>
<dbReference type="InterPro" id="IPR024159">
    <property type="entry name" value="Cbl_PTB"/>
</dbReference>
<dbReference type="InterPro" id="IPR018957">
    <property type="entry name" value="Znf_C3HC4_RING-type"/>
</dbReference>
<dbReference type="InterPro" id="IPR015940">
    <property type="entry name" value="UBA"/>
</dbReference>
<dbReference type="SUPFAM" id="SSF46934">
    <property type="entry name" value="UBA-like"/>
    <property type="match status" value="1"/>
</dbReference>
<keyword evidence="6 8" id="KW-0106">Calcium</keyword>
<protein>
    <recommendedName>
        <fullName evidence="8">E3 ubiquitin-protein ligase CBL</fullName>
        <ecNumber evidence="8">2.3.2.27</ecNumber>
    </recommendedName>
</protein>
<feature type="domain" description="UBA" evidence="10">
    <location>
        <begin position="1198"/>
        <end position="1237"/>
    </location>
</feature>
<feature type="region of interest" description="Disordered" evidence="9">
    <location>
        <begin position="762"/>
        <end position="794"/>
    </location>
</feature>
<evidence type="ECO:0000259" key="13">
    <source>
        <dbReference type="PROSITE" id="PS51506"/>
    </source>
</evidence>
<dbReference type="Pfam" id="PF00097">
    <property type="entry name" value="zf-C3HC4"/>
    <property type="match status" value="1"/>
</dbReference>